<dbReference type="EMBL" id="AZIL01000161">
    <property type="protein sequence ID" value="EWM29454.1"/>
    <property type="molecule type" value="Genomic_DNA"/>
</dbReference>
<evidence type="ECO:0000313" key="3">
    <source>
        <dbReference type="Proteomes" id="UP000019335"/>
    </source>
</evidence>
<feature type="region of interest" description="Disordered" evidence="1">
    <location>
        <begin position="281"/>
        <end position="300"/>
    </location>
</feature>
<dbReference type="AlphaFoldDB" id="W7U947"/>
<feature type="compositionally biased region" description="Polar residues" evidence="1">
    <location>
        <begin position="289"/>
        <end position="300"/>
    </location>
</feature>
<proteinExistence type="predicted"/>
<keyword evidence="3" id="KW-1185">Reference proteome</keyword>
<dbReference type="OrthoDB" id="192718at2759"/>
<reference evidence="2 3" key="1">
    <citation type="journal article" date="2014" name="Mol. Plant">
        <title>Chromosome Scale Genome Assembly and Transcriptome Profiling of Nannochloropsis gaditana in Nitrogen Depletion.</title>
        <authorList>
            <person name="Corteggiani Carpinelli E."/>
            <person name="Telatin A."/>
            <person name="Vitulo N."/>
            <person name="Forcato C."/>
            <person name="D'Angelo M."/>
            <person name="Schiavon R."/>
            <person name="Vezzi A."/>
            <person name="Giacometti G.M."/>
            <person name="Morosinotto T."/>
            <person name="Valle G."/>
        </authorList>
    </citation>
    <scope>NUCLEOTIDE SEQUENCE [LARGE SCALE GENOMIC DNA]</scope>
    <source>
        <strain evidence="2 3">B-31</strain>
    </source>
</reference>
<protein>
    <submittedName>
        <fullName evidence="2">Uncharacterized protein</fullName>
    </submittedName>
</protein>
<evidence type="ECO:0000256" key="1">
    <source>
        <dbReference type="SAM" id="MobiDB-lite"/>
    </source>
</evidence>
<dbReference type="Proteomes" id="UP000019335">
    <property type="component" value="Chromosome 3"/>
</dbReference>
<evidence type="ECO:0000313" key="2">
    <source>
        <dbReference type="EMBL" id="EWM29454.1"/>
    </source>
</evidence>
<gene>
    <name evidence="2" type="ORF">Naga_100083g13</name>
</gene>
<comment type="caution">
    <text evidence="2">The sequence shown here is derived from an EMBL/GenBank/DDBJ whole genome shotgun (WGS) entry which is preliminary data.</text>
</comment>
<sequence length="300" mass="32820">MLLRNTSFAVTLVPVITAWMAGLAESFIIPSRVVTRSSALSMSLGHPEQAPSTATRGGYLGAGGFLFASSFLLSPSPSWARNLPSGPSKAELLEKTRAKDSEDPVEKKARLAALRKERLERQRQLDAEEEARKKDPNRKEVDIDANLRASYYYPTAQKRYLPRVKAAADALPAAREALQAGEWEKVESYAAKEADNAALPLKLYASSLTGQGLSLDVSYVKVLSQQGDVYGKELENFKKTVKSRDTTKALTSLGKMESALVLYRKTARIDKEDGGVGEFPTDTKLGASFGNNNPTLYKKK</sequence>
<name>W7U947_9STRA</name>
<organism evidence="2 3">
    <name type="scientific">Nannochloropsis gaditana</name>
    <dbReference type="NCBI Taxonomy" id="72520"/>
    <lineage>
        <taxon>Eukaryota</taxon>
        <taxon>Sar</taxon>
        <taxon>Stramenopiles</taxon>
        <taxon>Ochrophyta</taxon>
        <taxon>Eustigmatophyceae</taxon>
        <taxon>Eustigmatales</taxon>
        <taxon>Monodopsidaceae</taxon>
        <taxon>Nannochloropsis</taxon>
    </lineage>
</organism>
<accession>W7U947</accession>